<comment type="caution">
    <text evidence="3">The sequence shown here is derived from an EMBL/GenBank/DDBJ whole genome shotgun (WGS) entry which is preliminary data.</text>
</comment>
<name>A0A8S0PNX1_OLEEU</name>
<reference evidence="3 4" key="1">
    <citation type="submission" date="2019-12" db="EMBL/GenBank/DDBJ databases">
        <authorList>
            <person name="Alioto T."/>
            <person name="Alioto T."/>
            <person name="Gomez Garrido J."/>
        </authorList>
    </citation>
    <scope>NUCLEOTIDE SEQUENCE [LARGE SCALE GENOMIC DNA]</scope>
</reference>
<sequence>MGGTEGQGTRVSPPVTVKMPPLEQHDVEDRSSNRQDKIDVVGRWFKQLRAVVLAMVTSGFEVVCGGDLVVVVVSGAGCLVVAMVVSGAVHFFFSKIFAVLMVLQWSRSLRWCGGFVGSNDGEGNVGYGGVVVLMVVVVDMAQ</sequence>
<proteinExistence type="predicted"/>
<dbReference type="AlphaFoldDB" id="A0A8S0PNX1"/>
<evidence type="ECO:0000256" key="1">
    <source>
        <dbReference type="SAM" id="MobiDB-lite"/>
    </source>
</evidence>
<keyword evidence="2" id="KW-0472">Membrane</keyword>
<organism evidence="3 4">
    <name type="scientific">Olea europaea subsp. europaea</name>
    <dbReference type="NCBI Taxonomy" id="158383"/>
    <lineage>
        <taxon>Eukaryota</taxon>
        <taxon>Viridiplantae</taxon>
        <taxon>Streptophyta</taxon>
        <taxon>Embryophyta</taxon>
        <taxon>Tracheophyta</taxon>
        <taxon>Spermatophyta</taxon>
        <taxon>Magnoliopsida</taxon>
        <taxon>eudicotyledons</taxon>
        <taxon>Gunneridae</taxon>
        <taxon>Pentapetalae</taxon>
        <taxon>asterids</taxon>
        <taxon>lamiids</taxon>
        <taxon>Lamiales</taxon>
        <taxon>Oleaceae</taxon>
        <taxon>Oleeae</taxon>
        <taxon>Olea</taxon>
    </lineage>
</organism>
<keyword evidence="2" id="KW-0812">Transmembrane</keyword>
<evidence type="ECO:0000313" key="4">
    <source>
        <dbReference type="Proteomes" id="UP000594638"/>
    </source>
</evidence>
<feature type="region of interest" description="Disordered" evidence="1">
    <location>
        <begin position="1"/>
        <end position="33"/>
    </location>
</feature>
<feature type="compositionally biased region" description="Basic and acidic residues" evidence="1">
    <location>
        <begin position="23"/>
        <end position="33"/>
    </location>
</feature>
<dbReference type="Proteomes" id="UP000594638">
    <property type="component" value="Unassembled WGS sequence"/>
</dbReference>
<feature type="transmembrane region" description="Helical" evidence="2">
    <location>
        <begin position="79"/>
        <end position="103"/>
    </location>
</feature>
<keyword evidence="4" id="KW-1185">Reference proteome</keyword>
<gene>
    <name evidence="3" type="ORF">OLEA9_A115679</name>
</gene>
<feature type="transmembrane region" description="Helical" evidence="2">
    <location>
        <begin position="50"/>
        <end position="73"/>
    </location>
</feature>
<keyword evidence="2" id="KW-1133">Transmembrane helix</keyword>
<evidence type="ECO:0008006" key="5">
    <source>
        <dbReference type="Google" id="ProtNLM"/>
    </source>
</evidence>
<evidence type="ECO:0000313" key="3">
    <source>
        <dbReference type="EMBL" id="CAA2954460.1"/>
    </source>
</evidence>
<protein>
    <recommendedName>
        <fullName evidence="5">Transmembrane protein</fullName>
    </recommendedName>
</protein>
<dbReference type="EMBL" id="CACTIH010000115">
    <property type="protein sequence ID" value="CAA2954460.1"/>
    <property type="molecule type" value="Genomic_DNA"/>
</dbReference>
<dbReference type="Gramene" id="OE9A115679T1">
    <property type="protein sequence ID" value="OE9A115679C1"/>
    <property type="gene ID" value="OE9A115679"/>
</dbReference>
<accession>A0A8S0PNX1</accession>
<evidence type="ECO:0000256" key="2">
    <source>
        <dbReference type="SAM" id="Phobius"/>
    </source>
</evidence>